<dbReference type="Pfam" id="PF12147">
    <property type="entry name" value="Methyltransf_20"/>
    <property type="match status" value="1"/>
</dbReference>
<dbReference type="EMBL" id="JACRUL010000096">
    <property type="protein sequence ID" value="MBC5846266.1"/>
    <property type="molecule type" value="Genomic_DNA"/>
</dbReference>
<dbReference type="GO" id="GO:0016787">
    <property type="term" value="F:hydrolase activity"/>
    <property type="evidence" value="ECO:0007669"/>
    <property type="project" value="UniProtKB-KW"/>
</dbReference>
<feature type="domain" description="Methyltransferase" evidence="2">
    <location>
        <begin position="276"/>
        <end position="589"/>
    </location>
</feature>
<evidence type="ECO:0000313" key="4">
    <source>
        <dbReference type="Proteomes" id="UP000641454"/>
    </source>
</evidence>
<dbReference type="InterPro" id="IPR051044">
    <property type="entry name" value="MAG_DAG_Lipase"/>
</dbReference>
<dbReference type="InterPro" id="IPR029063">
    <property type="entry name" value="SAM-dependent_MTases_sf"/>
</dbReference>
<dbReference type="FunFam" id="3.40.50.1820:FF:000201">
    <property type="entry name" value="Alpha/beta fold hydrolase"/>
    <property type="match status" value="1"/>
</dbReference>
<dbReference type="AlphaFoldDB" id="A0A923SH04"/>
<dbReference type="Pfam" id="PF12146">
    <property type="entry name" value="Hydrolase_4"/>
    <property type="match status" value="1"/>
</dbReference>
<gene>
    <name evidence="3" type="ORF">H8R25_17775</name>
</gene>
<proteinExistence type="predicted"/>
<dbReference type="InterPro" id="IPR022742">
    <property type="entry name" value="Hydrolase_4"/>
</dbReference>
<feature type="domain" description="Serine aminopeptidase S33" evidence="1">
    <location>
        <begin position="32"/>
        <end position="266"/>
    </location>
</feature>
<dbReference type="Gene3D" id="3.40.50.1820">
    <property type="entry name" value="alpha/beta hydrolase"/>
    <property type="match status" value="1"/>
</dbReference>
<organism evidence="3 4">
    <name type="scientific">Flavobacterium muglaense</name>
    <dbReference type="NCBI Taxonomy" id="2764716"/>
    <lineage>
        <taxon>Bacteria</taxon>
        <taxon>Pseudomonadati</taxon>
        <taxon>Bacteroidota</taxon>
        <taxon>Flavobacteriia</taxon>
        <taxon>Flavobacteriales</taxon>
        <taxon>Flavobacteriaceae</taxon>
        <taxon>Flavobacterium</taxon>
    </lineage>
</organism>
<evidence type="ECO:0000313" key="3">
    <source>
        <dbReference type="EMBL" id="MBC5846266.1"/>
    </source>
</evidence>
<dbReference type="PANTHER" id="PTHR11614">
    <property type="entry name" value="PHOSPHOLIPASE-RELATED"/>
    <property type="match status" value="1"/>
</dbReference>
<evidence type="ECO:0000259" key="1">
    <source>
        <dbReference type="Pfam" id="PF12146"/>
    </source>
</evidence>
<dbReference type="Proteomes" id="UP000641454">
    <property type="component" value="Unassembled WGS sequence"/>
</dbReference>
<protein>
    <submittedName>
        <fullName evidence="3">Alpha/beta fold hydrolase</fullName>
    </submittedName>
</protein>
<accession>A0A923SH04</accession>
<reference evidence="3 4" key="1">
    <citation type="submission" date="2020-08" db="EMBL/GenBank/DDBJ databases">
        <title>Description of novel Flavobacterium F-392 isolate.</title>
        <authorList>
            <person name="Saticioglu I.B."/>
            <person name="Duman M."/>
            <person name="Altun S."/>
        </authorList>
    </citation>
    <scope>NUCLEOTIDE SEQUENCE [LARGE SCALE GENOMIC DNA]</scope>
    <source>
        <strain evidence="3 4">F-392</strain>
    </source>
</reference>
<keyword evidence="4" id="KW-1185">Reference proteome</keyword>
<dbReference type="InterPro" id="IPR022744">
    <property type="entry name" value="MeTrfase_dom_put"/>
</dbReference>
<dbReference type="Gene3D" id="3.40.50.150">
    <property type="entry name" value="Vaccinia Virus protein VP39"/>
    <property type="match status" value="1"/>
</dbReference>
<keyword evidence="3" id="KW-0378">Hydrolase</keyword>
<sequence length="590" mass="66072">MNVKRPATEHTFTSHDGQVIFYRNWAATTQQPADRVIVLLHRGHEHSGRIEHIVNELKMDDTAFFAWDVRGCGRTEGPRGYAPSFMTWVQDLDVFVQHINNQHAVPVENIVVIAQSVGAVIAATWVHDYAPKIKALILASPAFSVDLIVPGAKQGIALYQKFFGEFFVKSYVKGKQLTHDPERVKSYHTDPLVALPIASNVLLDLYAVSDRIISDAGAIITPTQILISGADAVVRDKPQHQFFDGLSSVIKEKHVLNGFFHDTLGEFDRKIPFALIRKFINKVESDATKIDLLNADKKGYTYNEYQKLLKPKASSFWNEISFSLTRTSMSLIGKRASKGVKIGVETGFDSGSSLDYVYLNKAQGLGFYKAIGLGKLIDRGYLDSIGWQGIRIRKQNLEKLIGKYIAVLHDKNIEVRIMDIASGHGRYILDAIVPHREKVSSVLLRDYSDINVKAGSEMIAERELTDFAEFKNADAFYEEGIASVNPKPSIAVVSGVYELFSDNHLLKASLSGLNKAIVTGGYLIYTNQPWHPQVELIARTLNNHQGKGRWVMRRRTQAEMDQLVANAGFEKIEQLQDQWGIFTVSVARKL</sequence>
<comment type="caution">
    <text evidence="3">The sequence shown here is derived from an EMBL/GenBank/DDBJ whole genome shotgun (WGS) entry which is preliminary data.</text>
</comment>
<name>A0A923SH04_9FLAO</name>
<dbReference type="SUPFAM" id="SSF53474">
    <property type="entry name" value="alpha/beta-Hydrolases"/>
    <property type="match status" value="1"/>
</dbReference>
<evidence type="ECO:0000259" key="2">
    <source>
        <dbReference type="Pfam" id="PF12147"/>
    </source>
</evidence>
<dbReference type="InterPro" id="IPR029058">
    <property type="entry name" value="AB_hydrolase_fold"/>
</dbReference>
<dbReference type="RefSeq" id="WP_187021778.1">
    <property type="nucleotide sequence ID" value="NZ_JACRUK010000095.1"/>
</dbReference>
<dbReference type="SUPFAM" id="SSF53335">
    <property type="entry name" value="S-adenosyl-L-methionine-dependent methyltransferases"/>
    <property type="match status" value="1"/>
</dbReference>